<evidence type="ECO:0000313" key="1">
    <source>
        <dbReference type="EMBL" id="AHH20850.1"/>
    </source>
</evidence>
<organism evidence="1 2">
    <name type="scientific">Nocardia nova SH22a</name>
    <dbReference type="NCBI Taxonomy" id="1415166"/>
    <lineage>
        <taxon>Bacteria</taxon>
        <taxon>Bacillati</taxon>
        <taxon>Actinomycetota</taxon>
        <taxon>Actinomycetes</taxon>
        <taxon>Mycobacteriales</taxon>
        <taxon>Nocardiaceae</taxon>
        <taxon>Nocardia</taxon>
    </lineage>
</organism>
<gene>
    <name evidence="1" type="ORF">NONO_c60740</name>
</gene>
<reference evidence="1 2" key="1">
    <citation type="journal article" date="2014" name="Appl. Environ. Microbiol.">
        <title>Insights into the Microbial Degradation of Rubber and Gutta-Percha by Analysis of the Complete Genome of Nocardia nova SH22a.</title>
        <authorList>
            <person name="Luo Q."/>
            <person name="Hiessl S."/>
            <person name="Poehlein A."/>
            <person name="Daniel R."/>
            <person name="Steinbuchel A."/>
        </authorList>
    </citation>
    <scope>NUCLEOTIDE SEQUENCE [LARGE SCALE GENOMIC DNA]</scope>
    <source>
        <strain evidence="1">SH22a</strain>
    </source>
</reference>
<dbReference type="AlphaFoldDB" id="W5TNE2"/>
<dbReference type="Pfam" id="PF19821">
    <property type="entry name" value="Phage_capsid_2"/>
    <property type="match status" value="1"/>
</dbReference>
<dbReference type="EMBL" id="CP006850">
    <property type="protein sequence ID" value="AHH20850.1"/>
    <property type="molecule type" value="Genomic_DNA"/>
</dbReference>
<name>W5TNE2_9NOCA</name>
<keyword evidence="2" id="KW-1185">Reference proteome</keyword>
<dbReference type="KEGG" id="nno:NONO_c60740"/>
<evidence type="ECO:0000313" key="2">
    <source>
        <dbReference type="Proteomes" id="UP000019150"/>
    </source>
</evidence>
<dbReference type="InterPro" id="IPR045565">
    <property type="entry name" value="Phage_capsid_2"/>
</dbReference>
<dbReference type="SUPFAM" id="SSF56563">
    <property type="entry name" value="Major capsid protein gp5"/>
    <property type="match status" value="1"/>
</dbReference>
<dbReference type="Proteomes" id="UP000019150">
    <property type="component" value="Chromosome"/>
</dbReference>
<proteinExistence type="predicted"/>
<dbReference type="RefSeq" id="WP_025352189.1">
    <property type="nucleotide sequence ID" value="NZ_CP006850.1"/>
</dbReference>
<dbReference type="PATRIC" id="fig|1415166.3.peg.6250"/>
<dbReference type="eggNOG" id="ENOG502Z96S">
    <property type="taxonomic scope" value="Bacteria"/>
</dbReference>
<dbReference type="STRING" id="1415166.NONO_c60740"/>
<dbReference type="OrthoDB" id="1624479at2"/>
<accession>W5TNE2</accession>
<protein>
    <submittedName>
        <fullName evidence="1">Putative bacteriophage protein</fullName>
    </submittedName>
</protein>
<sequence>MAITHFIPELWAAQMLDRWTAMTIFANLVNREYEGIAAKGNTVHITGVVAPAVKDYKGNNRTTSADAISDTGIDLLIDQEKNFDFYVDDIDRVQAAGSLDPYTDAAGDGLAQDTDQFLANVLVDHGTALPGTAPSDGDDAFDLVRDARKALNKANAPADGRVLVVNAEFEGLLLGANSKLTAFDTSGDGAGLRQGTVGSLLGFRVVTSNNLPDTDSPQFIAFYPRAAAYVSQIDTVEGMRADNKFADRVRGLHVYGGKVVKPEGVHVFNPAGS</sequence>
<dbReference type="HOGENOM" id="CLU_085672_0_0_11"/>